<dbReference type="EMBL" id="SPMZ01000022">
    <property type="protein sequence ID" value="NMQ19168.1"/>
    <property type="molecule type" value="Genomic_DNA"/>
</dbReference>
<evidence type="ECO:0000313" key="2">
    <source>
        <dbReference type="Proteomes" id="UP000760480"/>
    </source>
</evidence>
<sequence length="101" mass="11579">MWKNDNSVVWKAADNCLPEFMILGIKIPKIATALQNDNGFFVNVNLVWEIYKIEAANDRNSVICKEAFRALRNQMIANIHVMGDNRGKAPSILVVWQQEEF</sequence>
<organism evidence="1 2">
    <name type="scientific">Candidatus Competibacter phosphatis</name>
    <dbReference type="NCBI Taxonomy" id="221280"/>
    <lineage>
        <taxon>Bacteria</taxon>
        <taxon>Pseudomonadati</taxon>
        <taxon>Pseudomonadota</taxon>
        <taxon>Gammaproteobacteria</taxon>
        <taxon>Candidatus Competibacteraceae</taxon>
        <taxon>Candidatus Competibacter</taxon>
    </lineage>
</organism>
<accession>A0ABX1TIF6</accession>
<reference evidence="1 2" key="1">
    <citation type="submission" date="2019-03" db="EMBL/GenBank/DDBJ databases">
        <title>Metabolic reconstructions from genomes of highly enriched 'Candidatus Accumulibacter' and 'Candidatus Competibacter' bioreactor populations.</title>
        <authorList>
            <person name="Annavajhala M.K."/>
            <person name="Welles L."/>
            <person name="Abbas B."/>
            <person name="Sorokin D."/>
            <person name="Park H."/>
            <person name="Van Loosdrecht M."/>
            <person name="Chandran K."/>
        </authorList>
    </citation>
    <scope>NUCLEOTIDE SEQUENCE [LARGE SCALE GENOMIC DNA]</scope>
    <source>
        <strain evidence="1 2">SBR_G</strain>
    </source>
</reference>
<gene>
    <name evidence="1" type="ORF">E4P82_08130</name>
</gene>
<protein>
    <submittedName>
        <fullName evidence="1">Uncharacterized protein</fullName>
    </submittedName>
</protein>
<comment type="caution">
    <text evidence="1">The sequence shown here is derived from an EMBL/GenBank/DDBJ whole genome shotgun (WGS) entry which is preliminary data.</text>
</comment>
<keyword evidence="2" id="KW-1185">Reference proteome</keyword>
<dbReference type="Proteomes" id="UP000760480">
    <property type="component" value="Unassembled WGS sequence"/>
</dbReference>
<proteinExistence type="predicted"/>
<name>A0ABX1TIF6_9GAMM</name>
<evidence type="ECO:0000313" key="1">
    <source>
        <dbReference type="EMBL" id="NMQ19168.1"/>
    </source>
</evidence>